<dbReference type="AlphaFoldDB" id="A0A127B9Z8"/>
<reference evidence="1 2" key="2">
    <citation type="journal article" date="2016" name="Int. J. Syst. Evol. Microbiol.">
        <title>Pyrococcus kukulkanii sp. nov., a hyperthermophilic, piezophilic archaeon isolated from a deep-sea hydrothermal vent.</title>
        <authorList>
            <person name="Callac N."/>
            <person name="Oger P."/>
            <person name="Lesongeur F."/>
            <person name="Rattray J.E."/>
            <person name="Vannier P."/>
            <person name="Michoud G."/>
            <person name="Beauverger M."/>
            <person name="Gayet N."/>
            <person name="Rouxel O."/>
            <person name="Jebbar M."/>
            <person name="Godfroy A."/>
        </authorList>
    </citation>
    <scope>NUCLEOTIDE SEQUENCE [LARGE SCALE GENOMIC DNA]</scope>
    <source>
        <strain evidence="1 2">NCB100</strain>
    </source>
</reference>
<protein>
    <submittedName>
        <fullName evidence="1">Uncharacterized protein</fullName>
    </submittedName>
</protein>
<reference evidence="2" key="1">
    <citation type="submission" date="2015-02" db="EMBL/GenBank/DDBJ databases">
        <title>Pyrococcus kukulkanii sp. nov., a novel hyperthermophilic archaeon isolated from a deep-sea hydrothermal vent at the Guaymas Basin.</title>
        <authorList>
            <person name="Oger P.M."/>
            <person name="Callac N."/>
            <person name="Jebbar M."/>
            <person name="Godfroy A."/>
        </authorList>
    </citation>
    <scope>NUCLEOTIDE SEQUENCE [LARGE SCALE GENOMIC DNA]</scope>
    <source>
        <strain evidence="2">NCB100</strain>
    </source>
</reference>
<dbReference type="EMBL" id="CP010835">
    <property type="protein sequence ID" value="AMM53496.1"/>
    <property type="molecule type" value="Genomic_DNA"/>
</dbReference>
<dbReference type="PATRIC" id="fig|1609559.3.peg.525"/>
<accession>A0A127B9Z8</accession>
<evidence type="ECO:0000313" key="1">
    <source>
        <dbReference type="EMBL" id="AMM53496.1"/>
    </source>
</evidence>
<gene>
    <name evidence="1" type="ORF">TQ32_02575</name>
</gene>
<name>A0A127B9Z8_9EURY</name>
<dbReference type="KEGG" id="pyc:TQ32_02575"/>
<dbReference type="STRING" id="1609559.TQ32_02575"/>
<evidence type="ECO:0000313" key="2">
    <source>
        <dbReference type="Proteomes" id="UP000070587"/>
    </source>
</evidence>
<proteinExistence type="predicted"/>
<sequence length="347" mass="40143">MVPTPEKPLRRIWLKVRGEYVKDHKIQALLLADLLENFQRLLYELSTKKSIKKEHLTLYVETIQEGSSAIGLLPYSGFTYLDGSGPAYRIVEDQIMNYLTKITNEKELLEWLLTQHTEKEALNILKRLMKLWSDEEKEIEIGIGETPTQGKFSKFNPQKKRIVETAYETLMKKFSKEIAGAITRVSLDQHPPRFAVYTEDGRIVWGKFDPIKQPELKEKIKNNLERPVIVRGVLNEAKNEFELVENIEPLDEVPIEDLDGLSLKKPIPLKVTFEIIPEPEGKKEIKVWCLENDELNIVGCGRTLNEALERAKENLGILIEEYLTKDDEQLHESALQVKRKLKELVEV</sequence>
<dbReference type="Proteomes" id="UP000070587">
    <property type="component" value="Chromosome"/>
</dbReference>
<organism evidence="1 2">
    <name type="scientific">Pyrococcus kukulkanii</name>
    <dbReference type="NCBI Taxonomy" id="1609559"/>
    <lineage>
        <taxon>Archaea</taxon>
        <taxon>Methanobacteriati</taxon>
        <taxon>Methanobacteriota</taxon>
        <taxon>Thermococci</taxon>
        <taxon>Thermococcales</taxon>
        <taxon>Thermococcaceae</taxon>
        <taxon>Pyrococcus</taxon>
    </lineage>
</organism>